<evidence type="ECO:0000313" key="3">
    <source>
        <dbReference type="Proteomes" id="UP000270342"/>
    </source>
</evidence>
<dbReference type="PANTHER" id="PTHR43546:SF3">
    <property type="entry name" value="UPF0173 METAL-DEPENDENT HYDROLASE MJ1163"/>
    <property type="match status" value="1"/>
</dbReference>
<dbReference type="InterPro" id="IPR001279">
    <property type="entry name" value="Metallo-B-lactamas"/>
</dbReference>
<dbReference type="SUPFAM" id="SSF56281">
    <property type="entry name" value="Metallo-hydrolase/oxidoreductase"/>
    <property type="match status" value="1"/>
</dbReference>
<dbReference type="AlphaFoldDB" id="A0A494XMG3"/>
<accession>A0A494XMG3</accession>
<keyword evidence="2" id="KW-0378">Hydrolase</keyword>
<organism evidence="2 3">
    <name type="scientific">Pararobbsia silviterrae</name>
    <dbReference type="NCBI Taxonomy" id="1792498"/>
    <lineage>
        <taxon>Bacteria</taxon>
        <taxon>Pseudomonadati</taxon>
        <taxon>Pseudomonadota</taxon>
        <taxon>Betaproteobacteria</taxon>
        <taxon>Burkholderiales</taxon>
        <taxon>Burkholderiaceae</taxon>
        <taxon>Pararobbsia</taxon>
    </lineage>
</organism>
<gene>
    <name evidence="2" type="ORF">D7S86_18180</name>
</gene>
<comment type="caution">
    <text evidence="2">The sequence shown here is derived from an EMBL/GenBank/DDBJ whole genome shotgun (WGS) entry which is preliminary data.</text>
</comment>
<dbReference type="Gene3D" id="3.60.15.10">
    <property type="entry name" value="Ribonuclease Z/Hydroxyacylglutathione hydrolase-like"/>
    <property type="match status" value="1"/>
</dbReference>
<dbReference type="Pfam" id="PF12706">
    <property type="entry name" value="Lactamase_B_2"/>
    <property type="match status" value="1"/>
</dbReference>
<protein>
    <submittedName>
        <fullName evidence="2">MBL fold metallo-hydrolase</fullName>
    </submittedName>
</protein>
<dbReference type="InterPro" id="IPR036866">
    <property type="entry name" value="RibonucZ/Hydroxyglut_hydro"/>
</dbReference>
<dbReference type="InterPro" id="IPR050114">
    <property type="entry name" value="UPF0173_UPF0282_UlaG_hydrolase"/>
</dbReference>
<dbReference type="RefSeq" id="WP_121088280.1">
    <property type="nucleotide sequence ID" value="NZ_RBZU01000008.1"/>
</dbReference>
<dbReference type="EMBL" id="RBZU01000008">
    <property type="protein sequence ID" value="RKP51877.1"/>
    <property type="molecule type" value="Genomic_DNA"/>
</dbReference>
<proteinExistence type="predicted"/>
<feature type="domain" description="Metallo-beta-lactamase" evidence="1">
    <location>
        <begin position="75"/>
        <end position="279"/>
    </location>
</feature>
<keyword evidence="3" id="KW-1185">Reference proteome</keyword>
<dbReference type="PANTHER" id="PTHR43546">
    <property type="entry name" value="UPF0173 METAL-DEPENDENT HYDROLASE MJ1163-RELATED"/>
    <property type="match status" value="1"/>
</dbReference>
<dbReference type="Proteomes" id="UP000270342">
    <property type="component" value="Unassembled WGS sequence"/>
</dbReference>
<evidence type="ECO:0000313" key="2">
    <source>
        <dbReference type="EMBL" id="RKP51877.1"/>
    </source>
</evidence>
<evidence type="ECO:0000259" key="1">
    <source>
        <dbReference type="Pfam" id="PF12706"/>
    </source>
</evidence>
<reference evidence="2 3" key="1">
    <citation type="submission" date="2018-10" db="EMBL/GenBank/DDBJ databases">
        <title>Robbsia sp. DHC34, isolated from soil.</title>
        <authorList>
            <person name="Gao Z.-H."/>
            <person name="Qiu L.-H."/>
        </authorList>
    </citation>
    <scope>NUCLEOTIDE SEQUENCE [LARGE SCALE GENOMIC DNA]</scope>
    <source>
        <strain evidence="2 3">DHC34</strain>
    </source>
</reference>
<dbReference type="GO" id="GO:0016787">
    <property type="term" value="F:hydrolase activity"/>
    <property type="evidence" value="ECO:0007669"/>
    <property type="project" value="UniProtKB-KW"/>
</dbReference>
<dbReference type="OrthoDB" id="9805728at2"/>
<name>A0A494XMG3_9BURK</name>
<sequence length="323" mass="34755">MATVASESSEGVGVRLDVESFDEPLATRLARRSARVEADAGTDADADVGTDASTGAVRLYWLGQAGFVIDSGPLRMLVDPYLSDTLAHKYRGTHYPHTRMMGAPLAPRDLDRLDLVLCTHRHTDHMDPGTLQPLAERFPALRFVVPAATIDEAIARCGVGIDRLVAVNAGECVEVIDGCVVSPIASAHETLDCDAQGRYPWLGYVIETGGVRIYHSGDGIPYPALAEAVAARRPDIALLPVNGRDAARSGNGVPGNFTLDEAVSLARDARVPNMIAHHYGLFDFNTVEPEIIDDRIAAERGALHLYRAQTQVAWRAVRAGASR</sequence>